<dbReference type="PANTHER" id="PTHR22946">
    <property type="entry name" value="DIENELACTONE HYDROLASE DOMAIN-CONTAINING PROTEIN-RELATED"/>
    <property type="match status" value="1"/>
</dbReference>
<evidence type="ECO:0000256" key="1">
    <source>
        <dbReference type="ARBA" id="ARBA00038115"/>
    </source>
</evidence>
<feature type="domain" description="AB hydrolase-1" evidence="2">
    <location>
        <begin position="153"/>
        <end position="383"/>
    </location>
</feature>
<dbReference type="InterPro" id="IPR029058">
    <property type="entry name" value="AB_hydrolase_fold"/>
</dbReference>
<dbReference type="Gene3D" id="1.20.1440.110">
    <property type="entry name" value="acylaminoacyl peptidase"/>
    <property type="match status" value="1"/>
</dbReference>
<proteinExistence type="inferred from homology"/>
<dbReference type="EMBL" id="JAUSXK010000001">
    <property type="protein sequence ID" value="MDQ0643464.1"/>
    <property type="molecule type" value="Genomic_DNA"/>
</dbReference>
<keyword evidence="3" id="KW-0378">Hydrolase</keyword>
<accession>A0ABU0PA10</accession>
<evidence type="ECO:0000259" key="2">
    <source>
        <dbReference type="Pfam" id="PF12697"/>
    </source>
</evidence>
<dbReference type="Gene3D" id="3.40.50.1820">
    <property type="entry name" value="alpha/beta hydrolase"/>
    <property type="match status" value="1"/>
</dbReference>
<dbReference type="InterPro" id="IPR050261">
    <property type="entry name" value="FrsA_esterase"/>
</dbReference>
<dbReference type="PANTHER" id="PTHR22946:SF12">
    <property type="entry name" value="CONIDIAL PIGMENT BIOSYNTHESIS PROTEIN AYG1 (AFU_ORTHOLOGUE AFUA_2G17550)"/>
    <property type="match status" value="1"/>
</dbReference>
<evidence type="ECO:0000313" key="3">
    <source>
        <dbReference type="EMBL" id="MDQ0643464.1"/>
    </source>
</evidence>
<keyword evidence="4" id="KW-1185">Reference proteome</keyword>
<dbReference type="SUPFAM" id="SSF53474">
    <property type="entry name" value="alpha/beta-Hydrolases"/>
    <property type="match status" value="1"/>
</dbReference>
<reference evidence="3 4" key="1">
    <citation type="submission" date="2023-07" db="EMBL/GenBank/DDBJ databases">
        <title>Comparative genomics of wheat-associated soil bacteria to identify genetic determinants of phenazine resistance.</title>
        <authorList>
            <person name="Mouncey N."/>
        </authorList>
    </citation>
    <scope>NUCLEOTIDE SEQUENCE [LARGE SCALE GENOMIC DNA]</scope>
    <source>
        <strain evidence="3 4">W2I7</strain>
    </source>
</reference>
<sequence>MSASPGALFADPFHEEFGTWMWGYTPYGGGGYGEVAAVAAAVGEGDDGAFFDAWVSAGDRLRAEAEESEAMGRRSASDLYLRASAFYASAYHPLFGDPVDPRLLEGFRRQIEAFEAGLALRGVHPVAVEVDEARIPAYLIPAFGREDEVRPLLILVNGYDATVTDSYFASAVAALQRGYHCLVFDGPGQGAVLFEQGVPMRPDWEVVVSAVIDYALTSPIVDPDRIVISGWSLGGYLAPRAASGDSRIAACIADPGQWDLGAGLAGFARQLGATDDEAANLTSLDDAVLDRLMSAIESNRKLRWSIVQRGFWVNGVSDLRSFLAKSAEYRIDDVDAIRCPVLLTQAEGDPIASAVPAFAAALHDVTVVEFTSAEGAGGHCSMRNRSTLNRRVLDWLDDTLGLD</sequence>
<protein>
    <submittedName>
        <fullName evidence="3">Alpha-beta hydrolase superfamily lysophospholipase</fullName>
    </submittedName>
</protein>
<comment type="similarity">
    <text evidence="1">Belongs to the AB hydrolase superfamily. FUS2 hydrolase family.</text>
</comment>
<dbReference type="GO" id="GO:0016787">
    <property type="term" value="F:hydrolase activity"/>
    <property type="evidence" value="ECO:0007669"/>
    <property type="project" value="UniProtKB-KW"/>
</dbReference>
<name>A0ABU0PA10_9MICO</name>
<evidence type="ECO:0000313" key="4">
    <source>
        <dbReference type="Proteomes" id="UP001239085"/>
    </source>
</evidence>
<dbReference type="InterPro" id="IPR000073">
    <property type="entry name" value="AB_hydrolase_1"/>
</dbReference>
<dbReference type="Proteomes" id="UP001239085">
    <property type="component" value="Unassembled WGS sequence"/>
</dbReference>
<dbReference type="Pfam" id="PF12697">
    <property type="entry name" value="Abhydrolase_6"/>
    <property type="match status" value="1"/>
</dbReference>
<comment type="caution">
    <text evidence="3">The sequence shown here is derived from an EMBL/GenBank/DDBJ whole genome shotgun (WGS) entry which is preliminary data.</text>
</comment>
<organism evidence="3 4">
    <name type="scientific">Microbacterium murale</name>
    <dbReference type="NCBI Taxonomy" id="1081040"/>
    <lineage>
        <taxon>Bacteria</taxon>
        <taxon>Bacillati</taxon>
        <taxon>Actinomycetota</taxon>
        <taxon>Actinomycetes</taxon>
        <taxon>Micrococcales</taxon>
        <taxon>Microbacteriaceae</taxon>
        <taxon>Microbacterium</taxon>
    </lineage>
</organism>
<dbReference type="RefSeq" id="WP_307360246.1">
    <property type="nucleotide sequence ID" value="NZ_JAUSXK010000001.1"/>
</dbReference>
<gene>
    <name evidence="3" type="ORF">QFZ46_001624</name>
</gene>